<evidence type="ECO:0000256" key="3">
    <source>
        <dbReference type="RuleBase" id="RU361235"/>
    </source>
</evidence>
<gene>
    <name evidence="5" type="ORF">EAF07_00125</name>
</gene>
<dbReference type="AlphaFoldDB" id="A0A3L9DUI3"/>
<comment type="similarity">
    <text evidence="1 3">Belongs to the type-B carboxylesterase/lipase family.</text>
</comment>
<name>A0A3L9DUI3_9STRE</name>
<evidence type="ECO:0000256" key="1">
    <source>
        <dbReference type="ARBA" id="ARBA00005964"/>
    </source>
</evidence>
<sequence>MEIKTNCGDLLGISEDGVRCFLGIPYAKAKRFELPEEMIHWEGEYNATDFGTACVQRRTFVPEAEDSFYYNEFRKGLSFNYSEDCQFLNIWTPQNADNCPVILYIHGGAFQSGAGNELPFDGTHFAQKGIIFATCNYRLGPLGFASIDDEDGKRANFGLYDQLTALKWLSHNIEVFGGNPKNITLMGQSAGAMSIQQLVCSPLAKPYISKAIMTSGGGLGREFAKAQPIEKVVPFWESVRDAFSQEGKDWCIVPCQELFDMVNELLPKDKTAIDFLSPCIDRELVPYSSDELMTTFAETDIPYLLGTTKDDMLSDTLLELASSWRKRRNQMVSNSAYQFYLARNLPGDEAGTWHSSDLWYTIGNLEKCWRPFTEWDYHISNVLQKYIIQFVTTGNPNSPELPKWGSDDEKILIIDDYTIAYTTLER</sequence>
<protein>
    <recommendedName>
        <fullName evidence="3">Carboxylic ester hydrolase</fullName>
        <ecNumber evidence="3">3.1.1.-</ecNumber>
    </recommendedName>
</protein>
<dbReference type="PROSITE" id="PS00122">
    <property type="entry name" value="CARBOXYLESTERASE_B_1"/>
    <property type="match status" value="1"/>
</dbReference>
<dbReference type="InterPro" id="IPR019826">
    <property type="entry name" value="Carboxylesterase_B_AS"/>
</dbReference>
<dbReference type="RefSeq" id="WP_121834277.1">
    <property type="nucleotide sequence ID" value="NZ_CP163513.1"/>
</dbReference>
<proteinExistence type="inferred from homology"/>
<dbReference type="InterPro" id="IPR002018">
    <property type="entry name" value="CarbesteraseB"/>
</dbReference>
<comment type="caution">
    <text evidence="5">The sequence shown here is derived from an EMBL/GenBank/DDBJ whole genome shotgun (WGS) entry which is preliminary data.</text>
</comment>
<dbReference type="OrthoDB" id="9815425at2"/>
<feature type="domain" description="Carboxylesterase type B" evidence="4">
    <location>
        <begin position="2"/>
        <end position="337"/>
    </location>
</feature>
<dbReference type="EMBL" id="RCVM01000001">
    <property type="protein sequence ID" value="RLY05146.1"/>
    <property type="molecule type" value="Genomic_DNA"/>
</dbReference>
<dbReference type="EC" id="3.1.1.-" evidence="3"/>
<dbReference type="Pfam" id="PF00135">
    <property type="entry name" value="COesterase"/>
    <property type="match status" value="1"/>
</dbReference>
<accession>A0A3L9DUI3</accession>
<keyword evidence="6" id="KW-1185">Reference proteome</keyword>
<reference evidence="5 6" key="1">
    <citation type="submission" date="2018-10" db="EMBL/GenBank/DDBJ databases">
        <title>Streptococcus hillyeri sp. nov., isolated from equine tracheal sample.</title>
        <authorList>
            <person name="Macfadyen A.C."/>
            <person name="Waller A."/>
            <person name="Paterson G.K."/>
        </authorList>
    </citation>
    <scope>NUCLEOTIDE SEQUENCE [LARGE SCALE GENOMIC DNA]</scope>
    <source>
        <strain evidence="5 6">28462</strain>
    </source>
</reference>
<keyword evidence="2 3" id="KW-0378">Hydrolase</keyword>
<dbReference type="PANTHER" id="PTHR43903">
    <property type="entry name" value="NEUROLIGIN"/>
    <property type="match status" value="1"/>
</dbReference>
<dbReference type="InterPro" id="IPR051093">
    <property type="entry name" value="Neuroligin/BSAL"/>
</dbReference>
<evidence type="ECO:0000256" key="2">
    <source>
        <dbReference type="ARBA" id="ARBA00022801"/>
    </source>
</evidence>
<dbReference type="Proteomes" id="UP000279194">
    <property type="component" value="Unassembled WGS sequence"/>
</dbReference>
<evidence type="ECO:0000313" key="6">
    <source>
        <dbReference type="Proteomes" id="UP000279194"/>
    </source>
</evidence>
<evidence type="ECO:0000313" key="5">
    <source>
        <dbReference type="EMBL" id="RLY05146.1"/>
    </source>
</evidence>
<evidence type="ECO:0000259" key="4">
    <source>
        <dbReference type="Pfam" id="PF00135"/>
    </source>
</evidence>
<dbReference type="Gene3D" id="3.40.50.1820">
    <property type="entry name" value="alpha/beta hydrolase"/>
    <property type="match status" value="2"/>
</dbReference>
<dbReference type="InterPro" id="IPR029058">
    <property type="entry name" value="AB_hydrolase_fold"/>
</dbReference>
<dbReference type="SUPFAM" id="SSF53474">
    <property type="entry name" value="alpha/beta-Hydrolases"/>
    <property type="match status" value="1"/>
</dbReference>
<dbReference type="GO" id="GO:0016787">
    <property type="term" value="F:hydrolase activity"/>
    <property type="evidence" value="ECO:0007669"/>
    <property type="project" value="UniProtKB-KW"/>
</dbReference>
<organism evidence="5 6">
    <name type="scientific">Streptococcus hillyeri</name>
    <dbReference type="NCBI Taxonomy" id="2282420"/>
    <lineage>
        <taxon>Bacteria</taxon>
        <taxon>Bacillati</taxon>
        <taxon>Bacillota</taxon>
        <taxon>Bacilli</taxon>
        <taxon>Lactobacillales</taxon>
        <taxon>Streptococcaceae</taxon>
        <taxon>Streptococcus</taxon>
    </lineage>
</organism>